<dbReference type="EMBL" id="JBHSZV010000020">
    <property type="protein sequence ID" value="MFC7061912.1"/>
    <property type="molecule type" value="Genomic_DNA"/>
</dbReference>
<dbReference type="SUPFAM" id="SSF54909">
    <property type="entry name" value="Dimeric alpha+beta barrel"/>
    <property type="match status" value="1"/>
</dbReference>
<dbReference type="Proteomes" id="UP001596410">
    <property type="component" value="Unassembled WGS sequence"/>
</dbReference>
<accession>A0ABW2EL27</accession>
<dbReference type="RefSeq" id="WP_204709882.1">
    <property type="nucleotide sequence ID" value="NZ_JBHSZV010000020.1"/>
</dbReference>
<name>A0ABW2EL27_9BACI</name>
<comment type="caution">
    <text evidence="1">The sequence shown here is derived from an EMBL/GenBank/DDBJ whole genome shotgun (WGS) entry which is preliminary data.</text>
</comment>
<evidence type="ECO:0000313" key="1">
    <source>
        <dbReference type="EMBL" id="MFC7061912.1"/>
    </source>
</evidence>
<dbReference type="InterPro" id="IPR011008">
    <property type="entry name" value="Dimeric_a/b-barrel"/>
</dbReference>
<sequence length="121" mass="14099">MIIFISLFIFRLHQNNAQQFVNLAEKFKPIVTSYNGEPYLYEEDALTGKHGAMGLLNLFELNDEEVLYLGQVEFQSKDEYEQAIHSMYNDEIIKELYEQICEVVDVTSMITSTFQDIKSEV</sequence>
<reference evidence="2" key="1">
    <citation type="journal article" date="2019" name="Int. J. Syst. Evol. Microbiol.">
        <title>The Global Catalogue of Microorganisms (GCM) 10K type strain sequencing project: providing services to taxonomists for standard genome sequencing and annotation.</title>
        <authorList>
            <consortium name="The Broad Institute Genomics Platform"/>
            <consortium name="The Broad Institute Genome Sequencing Center for Infectious Disease"/>
            <person name="Wu L."/>
            <person name="Ma J."/>
        </authorList>
    </citation>
    <scope>NUCLEOTIDE SEQUENCE [LARGE SCALE GENOMIC DNA]</scope>
    <source>
        <strain evidence="2">CGMCC 4.1621</strain>
    </source>
</reference>
<protein>
    <submittedName>
        <fullName evidence="1">DUF1428 family protein</fullName>
    </submittedName>
</protein>
<organism evidence="1 2">
    <name type="scientific">Halobacillus seohaensis</name>
    <dbReference type="NCBI Taxonomy" id="447421"/>
    <lineage>
        <taxon>Bacteria</taxon>
        <taxon>Bacillati</taxon>
        <taxon>Bacillota</taxon>
        <taxon>Bacilli</taxon>
        <taxon>Bacillales</taxon>
        <taxon>Bacillaceae</taxon>
        <taxon>Halobacillus</taxon>
    </lineage>
</organism>
<evidence type="ECO:0000313" key="2">
    <source>
        <dbReference type="Proteomes" id="UP001596410"/>
    </source>
</evidence>
<dbReference type="Gene3D" id="3.30.70.100">
    <property type="match status" value="1"/>
</dbReference>
<gene>
    <name evidence="1" type="ORF">ACFQIC_08580</name>
</gene>
<keyword evidence="2" id="KW-1185">Reference proteome</keyword>
<proteinExistence type="predicted"/>